<sequence length="27" mass="3118">MLTALTYLPYSTRTCLETQTTSPRQIQ</sequence>
<evidence type="ECO:0000313" key="1">
    <source>
        <dbReference type="EMBL" id="JAH77522.1"/>
    </source>
</evidence>
<name>A0A0E9VHH6_ANGAN</name>
<dbReference type="AlphaFoldDB" id="A0A0E9VHH6"/>
<organism evidence="1">
    <name type="scientific">Anguilla anguilla</name>
    <name type="common">European freshwater eel</name>
    <name type="synonym">Muraena anguilla</name>
    <dbReference type="NCBI Taxonomy" id="7936"/>
    <lineage>
        <taxon>Eukaryota</taxon>
        <taxon>Metazoa</taxon>
        <taxon>Chordata</taxon>
        <taxon>Craniata</taxon>
        <taxon>Vertebrata</taxon>
        <taxon>Euteleostomi</taxon>
        <taxon>Actinopterygii</taxon>
        <taxon>Neopterygii</taxon>
        <taxon>Teleostei</taxon>
        <taxon>Anguilliformes</taxon>
        <taxon>Anguillidae</taxon>
        <taxon>Anguilla</taxon>
    </lineage>
</organism>
<accession>A0A0E9VHH6</accession>
<reference evidence="1" key="2">
    <citation type="journal article" date="2015" name="Fish Shellfish Immunol.">
        <title>Early steps in the European eel (Anguilla anguilla)-Vibrio vulnificus interaction in the gills: Role of the RtxA13 toxin.</title>
        <authorList>
            <person name="Callol A."/>
            <person name="Pajuelo D."/>
            <person name="Ebbesson L."/>
            <person name="Teles M."/>
            <person name="MacKenzie S."/>
            <person name="Amaro C."/>
        </authorList>
    </citation>
    <scope>NUCLEOTIDE SEQUENCE</scope>
</reference>
<proteinExistence type="predicted"/>
<dbReference type="EMBL" id="GBXM01031055">
    <property type="protein sequence ID" value="JAH77522.1"/>
    <property type="molecule type" value="Transcribed_RNA"/>
</dbReference>
<reference evidence="1" key="1">
    <citation type="submission" date="2014-11" db="EMBL/GenBank/DDBJ databases">
        <authorList>
            <person name="Amaro Gonzalez C."/>
        </authorList>
    </citation>
    <scope>NUCLEOTIDE SEQUENCE</scope>
</reference>
<protein>
    <submittedName>
        <fullName evidence="1">Uncharacterized protein</fullName>
    </submittedName>
</protein>